<keyword evidence="1" id="KW-0732">Signal</keyword>
<reference evidence="2" key="1">
    <citation type="submission" date="2021-06" db="EMBL/GenBank/DDBJ databases">
        <authorList>
            <person name="Hodson N. C."/>
            <person name="Mongue J. A."/>
            <person name="Jaron S. K."/>
        </authorList>
    </citation>
    <scope>NUCLEOTIDE SEQUENCE</scope>
</reference>
<keyword evidence="3" id="KW-1185">Reference proteome</keyword>
<sequence length="83" mass="9692">MYFYLFILPLLLEINGEEVTPEKNFILNDTELFLIKAVSKEEMTETFFESSVRNAVEYESDPGDYAKLGKIRIWTTARKYTLG</sequence>
<feature type="signal peptide" evidence="1">
    <location>
        <begin position="1"/>
        <end position="16"/>
    </location>
</feature>
<name>A0A8J2KMG2_9HEXA</name>
<comment type="caution">
    <text evidence="2">The sequence shown here is derived from an EMBL/GenBank/DDBJ whole genome shotgun (WGS) entry which is preliminary data.</text>
</comment>
<proteinExistence type="predicted"/>
<dbReference type="EMBL" id="CAJVCH010457498">
    <property type="protein sequence ID" value="CAG7819713.1"/>
    <property type="molecule type" value="Genomic_DNA"/>
</dbReference>
<evidence type="ECO:0000313" key="3">
    <source>
        <dbReference type="Proteomes" id="UP000708208"/>
    </source>
</evidence>
<dbReference type="AlphaFoldDB" id="A0A8J2KMG2"/>
<evidence type="ECO:0000313" key="2">
    <source>
        <dbReference type="EMBL" id="CAG7819713.1"/>
    </source>
</evidence>
<dbReference type="Proteomes" id="UP000708208">
    <property type="component" value="Unassembled WGS sequence"/>
</dbReference>
<evidence type="ECO:0000256" key="1">
    <source>
        <dbReference type="SAM" id="SignalP"/>
    </source>
</evidence>
<gene>
    <name evidence="2" type="ORF">AFUS01_LOCUS30143</name>
</gene>
<protein>
    <submittedName>
        <fullName evidence="2">Uncharacterized protein</fullName>
    </submittedName>
</protein>
<accession>A0A8J2KMG2</accession>
<feature type="chain" id="PRO_5035285596" evidence="1">
    <location>
        <begin position="17"/>
        <end position="83"/>
    </location>
</feature>
<organism evidence="2 3">
    <name type="scientific">Allacma fusca</name>
    <dbReference type="NCBI Taxonomy" id="39272"/>
    <lineage>
        <taxon>Eukaryota</taxon>
        <taxon>Metazoa</taxon>
        <taxon>Ecdysozoa</taxon>
        <taxon>Arthropoda</taxon>
        <taxon>Hexapoda</taxon>
        <taxon>Collembola</taxon>
        <taxon>Symphypleona</taxon>
        <taxon>Sminthuridae</taxon>
        <taxon>Allacma</taxon>
    </lineage>
</organism>